<evidence type="ECO:0000313" key="1">
    <source>
        <dbReference type="EMBL" id="PON67900.1"/>
    </source>
</evidence>
<dbReference type="Pfam" id="PF06101">
    <property type="entry name" value="Vps62"/>
    <property type="match status" value="1"/>
</dbReference>
<organism evidence="1 2">
    <name type="scientific">Trema orientale</name>
    <name type="common">Charcoal tree</name>
    <name type="synonym">Celtis orientalis</name>
    <dbReference type="NCBI Taxonomy" id="63057"/>
    <lineage>
        <taxon>Eukaryota</taxon>
        <taxon>Viridiplantae</taxon>
        <taxon>Streptophyta</taxon>
        <taxon>Embryophyta</taxon>
        <taxon>Tracheophyta</taxon>
        <taxon>Spermatophyta</taxon>
        <taxon>Magnoliopsida</taxon>
        <taxon>eudicotyledons</taxon>
        <taxon>Gunneridae</taxon>
        <taxon>Pentapetalae</taxon>
        <taxon>rosids</taxon>
        <taxon>fabids</taxon>
        <taxon>Rosales</taxon>
        <taxon>Cannabaceae</taxon>
        <taxon>Trema</taxon>
    </lineage>
</organism>
<dbReference type="InParanoid" id="A0A2P5D3M2"/>
<dbReference type="PANTHER" id="PTHR48152">
    <property type="entry name" value="F1C9.34 PROTEIN"/>
    <property type="match status" value="1"/>
</dbReference>
<evidence type="ECO:0000313" key="2">
    <source>
        <dbReference type="Proteomes" id="UP000237000"/>
    </source>
</evidence>
<dbReference type="PANTHER" id="PTHR48152:SF3">
    <property type="entry name" value="DUF946 FAMILY PROTEIN (DUF946)"/>
    <property type="match status" value="1"/>
</dbReference>
<comment type="caution">
    <text evidence="1">The sequence shown here is derived from an EMBL/GenBank/DDBJ whole genome shotgun (WGS) entry which is preliminary data.</text>
</comment>
<dbReference type="Proteomes" id="UP000237000">
    <property type="component" value="Unassembled WGS sequence"/>
</dbReference>
<proteinExistence type="predicted"/>
<reference evidence="2" key="1">
    <citation type="submission" date="2016-06" db="EMBL/GenBank/DDBJ databases">
        <title>Parallel loss of symbiosis genes in relatives of nitrogen-fixing non-legume Parasponia.</title>
        <authorList>
            <person name="Van Velzen R."/>
            <person name="Holmer R."/>
            <person name="Bu F."/>
            <person name="Rutten L."/>
            <person name="Van Zeijl A."/>
            <person name="Liu W."/>
            <person name="Santuari L."/>
            <person name="Cao Q."/>
            <person name="Sharma T."/>
            <person name="Shen D."/>
            <person name="Roswanjaya Y."/>
            <person name="Wardhani T."/>
            <person name="Kalhor M.S."/>
            <person name="Jansen J."/>
            <person name="Van den Hoogen J."/>
            <person name="Gungor B."/>
            <person name="Hartog M."/>
            <person name="Hontelez J."/>
            <person name="Verver J."/>
            <person name="Yang W.-C."/>
            <person name="Schijlen E."/>
            <person name="Repin R."/>
            <person name="Schilthuizen M."/>
            <person name="Schranz E."/>
            <person name="Heidstra R."/>
            <person name="Miyata K."/>
            <person name="Fedorova E."/>
            <person name="Kohlen W."/>
            <person name="Bisseling T."/>
            <person name="Smit S."/>
            <person name="Geurts R."/>
        </authorList>
    </citation>
    <scope>NUCLEOTIDE SEQUENCE [LARGE SCALE GENOMIC DNA]</scope>
    <source>
        <strain evidence="2">cv. RG33-2</strain>
    </source>
</reference>
<sequence length="566" mass="61535">MGNCLTLSPSQTRDVSKKSKALPIETIFKLPSPIPSWPQGEGFAKGTIDLGDIEVSQISRFNKVWSTHEGGPDNLGATFFEPSPIPEGFHILGYYSQPNNKPLFGWALAAKDNTNGSALTQPTDYALVWSSESLKIKQDGNGYLWLPTAPDGYKAAGFVVTDSPEKPPLDKVRCVRSDLTEPCEVESWLWGPGQAPSTNADGFDVYSLRPTNRGTQALGVRVGTFVARTGGTSAPIPSTLACLKNVNPNKYSSMPNLTQIDAVFRAYSPLVYLHPDEKYLPSSVNWYFANGALLYKKGEESQPVGIEPNGSNLPQGGANDGSFWLDLPVDKNAKERVKKGDLSSAQVYLHAKPMLGSTFTDLAMWIFYPFNGPARAKVEFLNISLGKIGEHIGDWEHLTLRVSNFTGELWILYFSEHSKGKWVEASELEFGGGGSSDKPVAYASLNGHALYEKPGLVLQGSGGIGIRNDTAKSKIVMDTAKGFAVVAGEYLGSAITEPPWVNYLRKWGPKIDYDTAEEVKKIEKVLPGKLKSAFEKFVNGLPDEIFGEDGPTGPKVKASWSGDEAI</sequence>
<dbReference type="EMBL" id="JXTC01000300">
    <property type="protein sequence ID" value="PON67900.1"/>
    <property type="molecule type" value="Genomic_DNA"/>
</dbReference>
<dbReference type="OrthoDB" id="188042at2759"/>
<dbReference type="STRING" id="63057.A0A2P5D3M2"/>
<dbReference type="InterPro" id="IPR009291">
    <property type="entry name" value="Vps62"/>
</dbReference>
<protein>
    <submittedName>
        <fullName evidence="1">Vacuolar protein sorting-associated protein</fullName>
    </submittedName>
</protein>
<gene>
    <name evidence="1" type="ORF">TorRG33x02_263350</name>
</gene>
<accession>A0A2P5D3M2</accession>
<dbReference type="AlphaFoldDB" id="A0A2P5D3M2"/>
<name>A0A2P5D3M2_TREOI</name>
<keyword evidence="2" id="KW-1185">Reference proteome</keyword>